<feature type="binding site" evidence="8 10">
    <location>
        <position position="116"/>
    </location>
    <ligand>
        <name>substrate</name>
    </ligand>
</feature>
<dbReference type="GO" id="GO:0019631">
    <property type="term" value="P:quinate catabolic process"/>
    <property type="evidence" value="ECO:0007669"/>
    <property type="project" value="TreeGrafter"/>
</dbReference>
<comment type="subunit">
    <text evidence="5 8">Homododecamer.</text>
</comment>
<dbReference type="PANTHER" id="PTHR21272">
    <property type="entry name" value="CATABOLIC 3-DEHYDROQUINASE"/>
    <property type="match status" value="1"/>
</dbReference>
<dbReference type="InterPro" id="IPR001874">
    <property type="entry name" value="DHquinase_II"/>
</dbReference>
<keyword evidence="7 8" id="KW-0456">Lyase</keyword>
<dbReference type="NCBIfam" id="NF003805">
    <property type="entry name" value="PRK05395.1-2"/>
    <property type="match status" value="1"/>
</dbReference>
<evidence type="ECO:0000256" key="2">
    <source>
        <dbReference type="ARBA" id="ARBA00003924"/>
    </source>
</evidence>
<proteinExistence type="inferred from homology"/>
<dbReference type="InterPro" id="IPR036441">
    <property type="entry name" value="DHquinase_II_sf"/>
</dbReference>
<evidence type="ECO:0000256" key="1">
    <source>
        <dbReference type="ARBA" id="ARBA00001864"/>
    </source>
</evidence>
<sequence length="150" mass="15978">MSTIMVLNGPNLNLLGTREPATYGYETLTDVESLCQDAAATLGHDVECHQSNHEGALIDWIHEAGRRVKTGDMLGVVFNPGAYTHTSIALHDAIKGADVPVIEVHISNVHAREAFRHHSYISPAAAGIVVGMGVQGYVLGIQGLVSKLKA</sequence>
<evidence type="ECO:0000256" key="11">
    <source>
        <dbReference type="PIRSR" id="PIRSR001399-3"/>
    </source>
</evidence>
<evidence type="ECO:0000313" key="13">
    <source>
        <dbReference type="Proteomes" id="UP000018857"/>
    </source>
</evidence>
<evidence type="ECO:0000256" key="4">
    <source>
        <dbReference type="ARBA" id="ARBA00011037"/>
    </source>
</evidence>
<feature type="binding site" evidence="8 10">
    <location>
        <begin position="106"/>
        <end position="107"/>
    </location>
    <ligand>
        <name>substrate</name>
    </ligand>
</feature>
<name>W1RR04_9GAMM</name>
<dbReference type="Proteomes" id="UP000018857">
    <property type="component" value="Unassembled WGS sequence"/>
</dbReference>
<dbReference type="PANTHER" id="PTHR21272:SF3">
    <property type="entry name" value="CATABOLIC 3-DEHYDROQUINASE"/>
    <property type="match status" value="1"/>
</dbReference>
<feature type="active site" description="Proton acceptor" evidence="8 9">
    <location>
        <position position="23"/>
    </location>
</feature>
<dbReference type="eggNOG" id="COG0757">
    <property type="taxonomic scope" value="Bacteria"/>
</dbReference>
<dbReference type="GO" id="GO:0009073">
    <property type="term" value="P:aromatic amino acid family biosynthetic process"/>
    <property type="evidence" value="ECO:0007669"/>
    <property type="project" value="UniProtKB-KW"/>
</dbReference>
<comment type="similarity">
    <text evidence="4 8">Belongs to the type-II 3-dehydroquinase family.</text>
</comment>
<keyword evidence="13" id="KW-1185">Reference proteome</keyword>
<comment type="function">
    <text evidence="2 8">Catalyzes a trans-dehydration via an enolate intermediate.</text>
</comment>
<comment type="pathway">
    <text evidence="3 8">Metabolic intermediate biosynthesis; chorismate biosynthesis; chorismate from D-erythrose 4-phosphate and phosphoenolpyruvate: step 3/7.</text>
</comment>
<dbReference type="NCBIfam" id="NF003807">
    <property type="entry name" value="PRK05395.1-4"/>
    <property type="match status" value="1"/>
</dbReference>
<evidence type="ECO:0000256" key="10">
    <source>
        <dbReference type="PIRSR" id="PIRSR001399-2"/>
    </source>
</evidence>
<feature type="binding site" evidence="8 10">
    <location>
        <position position="79"/>
    </location>
    <ligand>
        <name>substrate</name>
    </ligand>
</feature>
<comment type="catalytic activity">
    <reaction evidence="1 8">
        <text>3-dehydroquinate = 3-dehydroshikimate + H2O</text>
        <dbReference type="Rhea" id="RHEA:21096"/>
        <dbReference type="ChEBI" id="CHEBI:15377"/>
        <dbReference type="ChEBI" id="CHEBI:16630"/>
        <dbReference type="ChEBI" id="CHEBI:32364"/>
        <dbReference type="EC" id="4.2.1.10"/>
    </reaction>
</comment>
<comment type="caution">
    <text evidence="12">The sequence shown here is derived from an EMBL/GenBank/DDBJ whole genome shotgun (WGS) entry which is preliminary data.</text>
</comment>
<feature type="binding site" evidence="8 10">
    <location>
        <position position="92"/>
    </location>
    <ligand>
        <name>substrate</name>
    </ligand>
</feature>
<dbReference type="NCBIfam" id="TIGR01088">
    <property type="entry name" value="aroQ"/>
    <property type="match status" value="1"/>
</dbReference>
<dbReference type="AlphaFoldDB" id="W1RR04"/>
<dbReference type="EC" id="4.2.1.10" evidence="6 8"/>
<dbReference type="GO" id="GO:0009423">
    <property type="term" value="P:chorismate biosynthetic process"/>
    <property type="evidence" value="ECO:0007669"/>
    <property type="project" value="UniProtKB-UniRule"/>
</dbReference>
<feature type="site" description="Transition state stabilizer" evidence="8 11">
    <location>
        <position position="18"/>
    </location>
</feature>
<dbReference type="STRING" id="1208321.D104_13235"/>
<dbReference type="EMBL" id="AYOZ01000034">
    <property type="protein sequence ID" value="ETI59282.1"/>
    <property type="molecule type" value="Genomic_DNA"/>
</dbReference>
<dbReference type="SUPFAM" id="SSF52304">
    <property type="entry name" value="Type II 3-dehydroquinate dehydratase"/>
    <property type="match status" value="1"/>
</dbReference>
<dbReference type="PIRSF" id="PIRSF001399">
    <property type="entry name" value="DHquinase_II"/>
    <property type="match status" value="1"/>
</dbReference>
<reference evidence="12 13" key="1">
    <citation type="journal article" date="2014" name="Genome Announc.">
        <title>Draft Genome Sequence of Marinomonas sp. Strain D104, a Polycyclic Aromatic Hydrocarbon-Degrading Bacterium from the Deep-Sea Sediment of the Arctic Ocean.</title>
        <authorList>
            <person name="Dong C."/>
            <person name="Bai X."/>
            <person name="Lai Q."/>
            <person name="Xie Y."/>
            <person name="Chen X."/>
            <person name="Shao Z."/>
        </authorList>
    </citation>
    <scope>NUCLEOTIDE SEQUENCE [LARGE SCALE GENOMIC DNA]</scope>
    <source>
        <strain evidence="12 13">D104</strain>
    </source>
</reference>
<dbReference type="NCBIfam" id="NF003806">
    <property type="entry name" value="PRK05395.1-3"/>
    <property type="match status" value="1"/>
</dbReference>
<dbReference type="UniPathway" id="UPA00053">
    <property type="reaction ID" value="UER00086"/>
</dbReference>
<keyword evidence="8" id="KW-0057">Aromatic amino acid biosynthesis</keyword>
<dbReference type="PROSITE" id="PS01029">
    <property type="entry name" value="DEHYDROQUINASE_II"/>
    <property type="match status" value="1"/>
</dbReference>
<evidence type="ECO:0000256" key="5">
    <source>
        <dbReference type="ARBA" id="ARBA00011193"/>
    </source>
</evidence>
<evidence type="ECO:0000256" key="6">
    <source>
        <dbReference type="ARBA" id="ARBA00012060"/>
    </source>
</evidence>
<dbReference type="RefSeq" id="WP_024024704.1">
    <property type="nucleotide sequence ID" value="NZ_AYOZ01000034.1"/>
</dbReference>
<dbReference type="GO" id="GO:0008652">
    <property type="term" value="P:amino acid biosynthetic process"/>
    <property type="evidence" value="ECO:0007669"/>
    <property type="project" value="UniProtKB-KW"/>
</dbReference>
<accession>W1RR04</accession>
<organism evidence="12 13">
    <name type="scientific">Marinomonas profundimaris</name>
    <dbReference type="NCBI Taxonomy" id="1208321"/>
    <lineage>
        <taxon>Bacteria</taxon>
        <taxon>Pseudomonadati</taxon>
        <taxon>Pseudomonadota</taxon>
        <taxon>Gammaproteobacteria</taxon>
        <taxon>Oceanospirillales</taxon>
        <taxon>Oceanospirillaceae</taxon>
        <taxon>Marinomonas</taxon>
    </lineage>
</organism>
<protein>
    <recommendedName>
        <fullName evidence="6 8">3-dehydroquinate dehydratase</fullName>
        <shortName evidence="8">3-dehydroquinase</shortName>
        <ecNumber evidence="6 8">4.2.1.10</ecNumber>
    </recommendedName>
    <alternativeName>
        <fullName evidence="8">Type II DHQase</fullName>
    </alternativeName>
</protein>
<dbReference type="InterPro" id="IPR018509">
    <property type="entry name" value="DHquinase_II_CS"/>
</dbReference>
<evidence type="ECO:0000256" key="3">
    <source>
        <dbReference type="ARBA" id="ARBA00004902"/>
    </source>
</evidence>
<evidence type="ECO:0000256" key="7">
    <source>
        <dbReference type="ARBA" id="ARBA00023239"/>
    </source>
</evidence>
<evidence type="ECO:0000256" key="8">
    <source>
        <dbReference type="HAMAP-Rule" id="MF_00169"/>
    </source>
</evidence>
<dbReference type="OrthoDB" id="9790793at2"/>
<dbReference type="PATRIC" id="fig|1208321.3.peg.2634"/>
<gene>
    <name evidence="8" type="primary">aroQ</name>
    <name evidence="12" type="ORF">D104_13235</name>
</gene>
<evidence type="ECO:0000313" key="12">
    <source>
        <dbReference type="EMBL" id="ETI59282.1"/>
    </source>
</evidence>
<feature type="active site" description="Proton donor" evidence="8 9">
    <location>
        <position position="105"/>
    </location>
</feature>
<dbReference type="CDD" id="cd00466">
    <property type="entry name" value="DHQase_II"/>
    <property type="match status" value="1"/>
</dbReference>
<dbReference type="Pfam" id="PF01220">
    <property type="entry name" value="DHquinase_II"/>
    <property type="match status" value="1"/>
</dbReference>
<dbReference type="HAMAP" id="MF_00169">
    <property type="entry name" value="AroQ"/>
    <property type="match status" value="1"/>
</dbReference>
<feature type="binding site" evidence="8 10">
    <location>
        <position position="85"/>
    </location>
    <ligand>
        <name>substrate</name>
    </ligand>
</feature>
<keyword evidence="8" id="KW-0028">Amino-acid biosynthesis</keyword>
<evidence type="ECO:0000256" key="9">
    <source>
        <dbReference type="PIRSR" id="PIRSR001399-1"/>
    </source>
</evidence>
<dbReference type="GO" id="GO:0003855">
    <property type="term" value="F:3-dehydroquinate dehydratase activity"/>
    <property type="evidence" value="ECO:0007669"/>
    <property type="project" value="UniProtKB-UniRule"/>
</dbReference>
<dbReference type="Gene3D" id="3.40.50.9100">
    <property type="entry name" value="Dehydroquinase, class II"/>
    <property type="match status" value="1"/>
</dbReference>